<dbReference type="PROSITE" id="PS50850">
    <property type="entry name" value="MFS"/>
    <property type="match status" value="1"/>
</dbReference>
<dbReference type="SUPFAM" id="SSF103473">
    <property type="entry name" value="MFS general substrate transporter"/>
    <property type="match status" value="1"/>
</dbReference>
<evidence type="ECO:0000256" key="5">
    <source>
        <dbReference type="ARBA" id="ARBA00023136"/>
    </source>
</evidence>
<feature type="domain" description="Major facilitator superfamily (MFS) profile" evidence="8">
    <location>
        <begin position="27"/>
        <end position="518"/>
    </location>
</feature>
<dbReference type="InterPro" id="IPR011701">
    <property type="entry name" value="MFS"/>
</dbReference>
<feature type="region of interest" description="Disordered" evidence="6">
    <location>
        <begin position="587"/>
        <end position="634"/>
    </location>
</feature>
<feature type="compositionally biased region" description="Acidic residues" evidence="6">
    <location>
        <begin position="537"/>
        <end position="557"/>
    </location>
</feature>
<protein>
    <submittedName>
        <fullName evidence="9">MFS general substrate transporter</fullName>
    </submittedName>
</protein>
<dbReference type="CDD" id="cd17330">
    <property type="entry name" value="MFS_SLC46_TetA_like"/>
    <property type="match status" value="1"/>
</dbReference>
<sequence>MTKRKLPVQQLVILGKFLQNRTHRTLLTPSAAICRFAEPISLTSVYPYLPEMIESFNVPKNDIARWAGLTSSIYSICQCVTAISWGRLSDRIGRKSVILICLTNTMIMSLLWGFSTSLPMAMVARALSGAGNGNVGIIRTMVAEMCPWKELQPRAFSIMPLVYNVGSVIGPSIGGLLSNPYHVSPKEPAHGSLLERFPYALPNIVSAICFFVGITTGFLFLRETLETRKYQRDLGLTIGKRIQGFSRNQVQRLRGWILQESEEEIDPLIKSTPTTYTAVNDEEASESTSKAREVKSGPPSFREVLNRQAVLNLAANSLLCCHSISFDQLLSVFMHHPRQDMSSPDVQLPFKFAGGFGINSSRIGIIFTLYGVFNIFFQFVIFPPCARKWGVLNCMRICTIAFPLVYFFAPFSTLMPTPIGKEIFLFLLWSVKGLAGSFGFPSSTILLTNSATSLRTLGTLNGISTAISAVGRAIGPTIAGAAFTLGAKEGYIILPFWVLSAMSLLNLIPVFMLIEGDGFGGDDDPDDLEADEGHFEDSDEDAVEDADEASDEAEADDLGPLLSRQSTYSSGFRFGSRHASVVSSAVASTVDEDEYGSEDERGSLSRRESRAVPRGRRSRRSSVPVGMGQGFRKLSTNLGVSGSGYGYSGSFAG</sequence>
<feature type="transmembrane region" description="Helical" evidence="7">
    <location>
        <begin position="389"/>
        <end position="411"/>
    </location>
</feature>
<feature type="transmembrane region" description="Helical" evidence="7">
    <location>
        <begin position="423"/>
        <end position="443"/>
    </location>
</feature>
<keyword evidence="2" id="KW-0813">Transport</keyword>
<dbReference type="InterPro" id="IPR001958">
    <property type="entry name" value="Tet-R_TetA/multi-R_MdtG-like"/>
</dbReference>
<evidence type="ECO:0000256" key="3">
    <source>
        <dbReference type="ARBA" id="ARBA00022692"/>
    </source>
</evidence>
<evidence type="ECO:0000259" key="8">
    <source>
        <dbReference type="PROSITE" id="PS50850"/>
    </source>
</evidence>
<dbReference type="PANTHER" id="PTHR23504">
    <property type="entry name" value="MAJOR FACILITATOR SUPERFAMILY DOMAIN-CONTAINING PROTEIN 10"/>
    <property type="match status" value="1"/>
</dbReference>
<dbReference type="EMBL" id="ML977183">
    <property type="protein sequence ID" value="KAF1982503.1"/>
    <property type="molecule type" value="Genomic_DNA"/>
</dbReference>
<accession>A0A6G1GNH2</accession>
<dbReference type="OrthoDB" id="10262656at2759"/>
<dbReference type="InterPro" id="IPR020846">
    <property type="entry name" value="MFS_dom"/>
</dbReference>
<evidence type="ECO:0000256" key="2">
    <source>
        <dbReference type="ARBA" id="ARBA00022448"/>
    </source>
</evidence>
<dbReference type="PANTHER" id="PTHR23504:SF8">
    <property type="entry name" value="TRANSPORTER, PUTATIVE (AFU_ORTHOLOGUE AFUA_1G03730)-RELATED"/>
    <property type="match status" value="1"/>
</dbReference>
<comment type="subcellular location">
    <subcellularLocation>
        <location evidence="1">Membrane</location>
        <topology evidence="1">Multi-pass membrane protein</topology>
    </subcellularLocation>
</comment>
<evidence type="ECO:0000256" key="7">
    <source>
        <dbReference type="SAM" id="Phobius"/>
    </source>
</evidence>
<feature type="transmembrane region" description="Helical" evidence="7">
    <location>
        <begin position="197"/>
        <end position="221"/>
    </location>
</feature>
<feature type="compositionally biased region" description="Basic and acidic residues" evidence="6">
    <location>
        <begin position="598"/>
        <end position="611"/>
    </location>
</feature>
<organism evidence="9 10">
    <name type="scientific">Aulographum hederae CBS 113979</name>
    <dbReference type="NCBI Taxonomy" id="1176131"/>
    <lineage>
        <taxon>Eukaryota</taxon>
        <taxon>Fungi</taxon>
        <taxon>Dikarya</taxon>
        <taxon>Ascomycota</taxon>
        <taxon>Pezizomycotina</taxon>
        <taxon>Dothideomycetes</taxon>
        <taxon>Pleosporomycetidae</taxon>
        <taxon>Aulographales</taxon>
        <taxon>Aulographaceae</taxon>
    </lineage>
</organism>
<name>A0A6G1GNH2_9PEZI</name>
<dbReference type="AlphaFoldDB" id="A0A6G1GNH2"/>
<evidence type="ECO:0000313" key="9">
    <source>
        <dbReference type="EMBL" id="KAF1982503.1"/>
    </source>
</evidence>
<dbReference type="GO" id="GO:0016020">
    <property type="term" value="C:membrane"/>
    <property type="evidence" value="ECO:0007669"/>
    <property type="project" value="UniProtKB-SubCell"/>
</dbReference>
<feature type="transmembrane region" description="Helical" evidence="7">
    <location>
        <begin position="97"/>
        <end position="114"/>
    </location>
</feature>
<feature type="transmembrane region" description="Helical" evidence="7">
    <location>
        <begin position="363"/>
        <end position="383"/>
    </location>
</feature>
<feature type="transmembrane region" description="Helical" evidence="7">
    <location>
        <begin position="155"/>
        <end position="177"/>
    </location>
</feature>
<reference evidence="9" key="1">
    <citation type="journal article" date="2020" name="Stud. Mycol.">
        <title>101 Dothideomycetes genomes: a test case for predicting lifestyles and emergence of pathogens.</title>
        <authorList>
            <person name="Haridas S."/>
            <person name="Albert R."/>
            <person name="Binder M."/>
            <person name="Bloem J."/>
            <person name="Labutti K."/>
            <person name="Salamov A."/>
            <person name="Andreopoulos B."/>
            <person name="Baker S."/>
            <person name="Barry K."/>
            <person name="Bills G."/>
            <person name="Bluhm B."/>
            <person name="Cannon C."/>
            <person name="Castanera R."/>
            <person name="Culley D."/>
            <person name="Daum C."/>
            <person name="Ezra D."/>
            <person name="Gonzalez J."/>
            <person name="Henrissat B."/>
            <person name="Kuo A."/>
            <person name="Liang C."/>
            <person name="Lipzen A."/>
            <person name="Lutzoni F."/>
            <person name="Magnuson J."/>
            <person name="Mondo S."/>
            <person name="Nolan M."/>
            <person name="Ohm R."/>
            <person name="Pangilinan J."/>
            <person name="Park H.-J."/>
            <person name="Ramirez L."/>
            <person name="Alfaro M."/>
            <person name="Sun H."/>
            <person name="Tritt A."/>
            <person name="Yoshinaga Y."/>
            <person name="Zwiers L.-H."/>
            <person name="Turgeon B."/>
            <person name="Goodwin S."/>
            <person name="Spatafora J."/>
            <person name="Crous P."/>
            <person name="Grigoriev I."/>
        </authorList>
    </citation>
    <scope>NUCLEOTIDE SEQUENCE</scope>
    <source>
        <strain evidence="9">CBS 113979</strain>
    </source>
</reference>
<feature type="transmembrane region" description="Helical" evidence="7">
    <location>
        <begin position="463"/>
        <end position="485"/>
    </location>
</feature>
<evidence type="ECO:0000256" key="1">
    <source>
        <dbReference type="ARBA" id="ARBA00004141"/>
    </source>
</evidence>
<keyword evidence="3 7" id="KW-0812">Transmembrane</keyword>
<keyword evidence="5 7" id="KW-0472">Membrane</keyword>
<evidence type="ECO:0000256" key="6">
    <source>
        <dbReference type="SAM" id="MobiDB-lite"/>
    </source>
</evidence>
<dbReference type="Gene3D" id="1.20.1250.20">
    <property type="entry name" value="MFS general substrate transporter like domains"/>
    <property type="match status" value="1"/>
</dbReference>
<dbReference type="Pfam" id="PF07690">
    <property type="entry name" value="MFS_1"/>
    <property type="match status" value="2"/>
</dbReference>
<keyword evidence="10" id="KW-1185">Reference proteome</keyword>
<feature type="region of interest" description="Disordered" evidence="6">
    <location>
        <begin position="522"/>
        <end position="562"/>
    </location>
</feature>
<dbReference type="Proteomes" id="UP000800041">
    <property type="component" value="Unassembled WGS sequence"/>
</dbReference>
<proteinExistence type="predicted"/>
<dbReference type="InterPro" id="IPR036259">
    <property type="entry name" value="MFS_trans_sf"/>
</dbReference>
<keyword evidence="4 7" id="KW-1133">Transmembrane helix</keyword>
<feature type="transmembrane region" description="Helical" evidence="7">
    <location>
        <begin position="120"/>
        <end position="143"/>
    </location>
</feature>
<feature type="transmembrane region" description="Helical" evidence="7">
    <location>
        <begin position="492"/>
        <end position="514"/>
    </location>
</feature>
<dbReference type="PRINTS" id="PR01035">
    <property type="entry name" value="TCRTETA"/>
</dbReference>
<dbReference type="GO" id="GO:0022857">
    <property type="term" value="F:transmembrane transporter activity"/>
    <property type="evidence" value="ECO:0007669"/>
    <property type="project" value="InterPro"/>
</dbReference>
<evidence type="ECO:0000313" key="10">
    <source>
        <dbReference type="Proteomes" id="UP000800041"/>
    </source>
</evidence>
<gene>
    <name evidence="9" type="ORF">K402DRAFT_340191</name>
</gene>
<evidence type="ECO:0000256" key="4">
    <source>
        <dbReference type="ARBA" id="ARBA00022989"/>
    </source>
</evidence>